<evidence type="ECO:0000313" key="2">
    <source>
        <dbReference type="EMBL" id="KRY33066.1"/>
    </source>
</evidence>
<feature type="compositionally biased region" description="Polar residues" evidence="1">
    <location>
        <begin position="7"/>
        <end position="19"/>
    </location>
</feature>
<comment type="caution">
    <text evidence="2">The sequence shown here is derived from an EMBL/GenBank/DDBJ whole genome shotgun (WGS) entry which is preliminary data.</text>
</comment>
<organism evidence="2 3">
    <name type="scientific">Trichinella spiralis</name>
    <name type="common">Trichina worm</name>
    <dbReference type="NCBI Taxonomy" id="6334"/>
    <lineage>
        <taxon>Eukaryota</taxon>
        <taxon>Metazoa</taxon>
        <taxon>Ecdysozoa</taxon>
        <taxon>Nematoda</taxon>
        <taxon>Enoplea</taxon>
        <taxon>Dorylaimia</taxon>
        <taxon>Trichinellida</taxon>
        <taxon>Trichinellidae</taxon>
        <taxon>Trichinella</taxon>
    </lineage>
</organism>
<sequence length="43" mass="5007">MYCGFTGSRNELATSASHNQQHRSDHKEESYSLDYRYVRSPPT</sequence>
<evidence type="ECO:0000313" key="3">
    <source>
        <dbReference type="Proteomes" id="UP000054776"/>
    </source>
</evidence>
<dbReference type="EMBL" id="JYDH01000088">
    <property type="protein sequence ID" value="KRY33066.1"/>
    <property type="molecule type" value="Genomic_DNA"/>
</dbReference>
<dbReference type="AlphaFoldDB" id="A0A0V1B7W5"/>
<evidence type="ECO:0000256" key="1">
    <source>
        <dbReference type="SAM" id="MobiDB-lite"/>
    </source>
</evidence>
<gene>
    <name evidence="2" type="ORF">T01_6276</name>
</gene>
<feature type="region of interest" description="Disordered" evidence="1">
    <location>
        <begin position="1"/>
        <end position="43"/>
    </location>
</feature>
<protein>
    <submittedName>
        <fullName evidence="2">Uncharacterized protein</fullName>
    </submittedName>
</protein>
<accession>A0A0V1B7W5</accession>
<name>A0A0V1B7W5_TRISP</name>
<reference evidence="2 3" key="1">
    <citation type="submission" date="2015-01" db="EMBL/GenBank/DDBJ databases">
        <title>Evolution of Trichinella species and genotypes.</title>
        <authorList>
            <person name="Korhonen P.K."/>
            <person name="Edoardo P."/>
            <person name="Giuseppe L.R."/>
            <person name="Gasser R.B."/>
        </authorList>
    </citation>
    <scope>NUCLEOTIDE SEQUENCE [LARGE SCALE GENOMIC DNA]</scope>
    <source>
        <strain evidence="2">ISS3</strain>
    </source>
</reference>
<dbReference type="Proteomes" id="UP000054776">
    <property type="component" value="Unassembled WGS sequence"/>
</dbReference>
<dbReference type="InParanoid" id="A0A0V1B7W5"/>
<proteinExistence type="predicted"/>
<keyword evidence="3" id="KW-1185">Reference proteome</keyword>